<comment type="caution">
    <text evidence="1">The sequence shown here is derived from an EMBL/GenBank/DDBJ whole genome shotgun (WGS) entry which is preliminary data.</text>
</comment>
<evidence type="ECO:0000313" key="1">
    <source>
        <dbReference type="EMBL" id="MVM34586.1"/>
    </source>
</evidence>
<accession>A0A7K1SLX0</accession>
<proteinExistence type="predicted"/>
<keyword evidence="2" id="KW-1185">Reference proteome</keyword>
<organism evidence="1 2">
    <name type="scientific">Spirosoma arboris</name>
    <dbReference type="NCBI Taxonomy" id="2682092"/>
    <lineage>
        <taxon>Bacteria</taxon>
        <taxon>Pseudomonadati</taxon>
        <taxon>Bacteroidota</taxon>
        <taxon>Cytophagia</taxon>
        <taxon>Cytophagales</taxon>
        <taxon>Cytophagaceae</taxon>
        <taxon>Spirosoma</taxon>
    </lineage>
</organism>
<reference evidence="1 2" key="1">
    <citation type="submission" date="2019-12" db="EMBL/GenBank/DDBJ databases">
        <title>Spirosoma sp. HMF4905 genome sequencing and assembly.</title>
        <authorList>
            <person name="Kang H."/>
            <person name="Cha I."/>
            <person name="Kim H."/>
            <person name="Joh K."/>
        </authorList>
    </citation>
    <scope>NUCLEOTIDE SEQUENCE [LARGE SCALE GENOMIC DNA]</scope>
    <source>
        <strain evidence="1 2">HMF4905</strain>
    </source>
</reference>
<sequence>MWNSHVRSPDQEKIDLTTAGNVQALIDQLNSQLVWEIMPMLDEVLAII</sequence>
<evidence type="ECO:0000313" key="2">
    <source>
        <dbReference type="Proteomes" id="UP000436006"/>
    </source>
</evidence>
<name>A0A7K1SLX0_9BACT</name>
<dbReference type="Proteomes" id="UP000436006">
    <property type="component" value="Unassembled WGS sequence"/>
</dbReference>
<gene>
    <name evidence="1" type="ORF">GO755_31445</name>
</gene>
<dbReference type="RefSeq" id="WP_157589401.1">
    <property type="nucleotide sequence ID" value="NZ_WPIN01000016.1"/>
</dbReference>
<protein>
    <submittedName>
        <fullName evidence="1">Uncharacterized protein</fullName>
    </submittedName>
</protein>
<dbReference type="EMBL" id="WPIN01000016">
    <property type="protein sequence ID" value="MVM34586.1"/>
    <property type="molecule type" value="Genomic_DNA"/>
</dbReference>
<dbReference type="AlphaFoldDB" id="A0A7K1SLX0"/>